<evidence type="ECO:0000256" key="3">
    <source>
        <dbReference type="ARBA" id="ARBA00022989"/>
    </source>
</evidence>
<dbReference type="Pfam" id="PF06803">
    <property type="entry name" value="DUF1232"/>
    <property type="match status" value="1"/>
</dbReference>
<dbReference type="Proteomes" id="UP000186795">
    <property type="component" value="Unassembled WGS sequence"/>
</dbReference>
<keyword evidence="3" id="KW-1133">Transmembrane helix</keyword>
<keyword evidence="4" id="KW-0472">Membrane</keyword>
<reference evidence="7" key="1">
    <citation type="submission" date="2017-01" db="EMBL/GenBank/DDBJ databases">
        <authorList>
            <person name="Varghese N."/>
            <person name="Submissions S."/>
        </authorList>
    </citation>
    <scope>NUCLEOTIDE SEQUENCE [LARGE SCALE GENOMIC DNA]</scope>
    <source>
        <strain evidence="7">DSM 45196</strain>
    </source>
</reference>
<dbReference type="RefSeq" id="WP_052528713.1">
    <property type="nucleotide sequence ID" value="NZ_CP048103.1"/>
</dbReference>
<evidence type="ECO:0000313" key="6">
    <source>
        <dbReference type="EMBL" id="SIS61199.1"/>
    </source>
</evidence>
<gene>
    <name evidence="6" type="ORF">SAMN05421790_10384</name>
</gene>
<evidence type="ECO:0000256" key="4">
    <source>
        <dbReference type="ARBA" id="ARBA00023136"/>
    </source>
</evidence>
<dbReference type="OrthoDB" id="9793277at2"/>
<proteinExistence type="predicted"/>
<name>A0A1N7KI26_9BACL</name>
<dbReference type="GO" id="GO:0012505">
    <property type="term" value="C:endomembrane system"/>
    <property type="evidence" value="ECO:0007669"/>
    <property type="project" value="UniProtKB-SubCell"/>
</dbReference>
<dbReference type="AlphaFoldDB" id="A0A1N7KI26"/>
<evidence type="ECO:0000256" key="1">
    <source>
        <dbReference type="ARBA" id="ARBA00004127"/>
    </source>
</evidence>
<sequence length="126" mass="14286">MSSDRLHHQVKKALGPLRKKAASPEGQRRILDEFNNKVRRVGGIQQVIDKLKTLYDYFRDPRNSRTKKALAGAALLYFIMPADVIPDVIPVIGYIDDAAAVAIVWKLLSEELGRFEEKRGTPQKKE</sequence>
<protein>
    <submittedName>
        <fullName evidence="6">Uncharacterized membrane protein YkvA, DUF1232 family</fullName>
    </submittedName>
</protein>
<organism evidence="6 7">
    <name type="scientific">Kroppenstedtia eburnea</name>
    <dbReference type="NCBI Taxonomy" id="714067"/>
    <lineage>
        <taxon>Bacteria</taxon>
        <taxon>Bacillati</taxon>
        <taxon>Bacillota</taxon>
        <taxon>Bacilli</taxon>
        <taxon>Bacillales</taxon>
        <taxon>Thermoactinomycetaceae</taxon>
        <taxon>Kroppenstedtia</taxon>
    </lineage>
</organism>
<keyword evidence="2" id="KW-0812">Transmembrane</keyword>
<comment type="subcellular location">
    <subcellularLocation>
        <location evidence="1">Endomembrane system</location>
        <topology evidence="1">Multi-pass membrane protein</topology>
    </subcellularLocation>
</comment>
<dbReference type="EMBL" id="FTOD01000003">
    <property type="protein sequence ID" value="SIS61199.1"/>
    <property type="molecule type" value="Genomic_DNA"/>
</dbReference>
<feature type="domain" description="DUF1232" evidence="5">
    <location>
        <begin position="68"/>
        <end position="102"/>
    </location>
</feature>
<keyword evidence="7" id="KW-1185">Reference proteome</keyword>
<evidence type="ECO:0000313" key="7">
    <source>
        <dbReference type="Proteomes" id="UP000186795"/>
    </source>
</evidence>
<evidence type="ECO:0000259" key="5">
    <source>
        <dbReference type="Pfam" id="PF06803"/>
    </source>
</evidence>
<evidence type="ECO:0000256" key="2">
    <source>
        <dbReference type="ARBA" id="ARBA00022692"/>
    </source>
</evidence>
<accession>A0A1N7KI26</accession>
<dbReference type="InterPro" id="IPR010652">
    <property type="entry name" value="DUF1232"/>
</dbReference>